<name>A0A1J4V0A7_9BACT</name>
<reference evidence="2 3" key="1">
    <citation type="journal article" date="2016" name="Environ. Microbiol.">
        <title>Genomic resolution of a cold subsurface aquifer community provides metabolic insights for novel microbes adapted to high CO concentrations.</title>
        <authorList>
            <person name="Probst A.J."/>
            <person name="Castelle C.J."/>
            <person name="Singh A."/>
            <person name="Brown C.T."/>
            <person name="Anantharaman K."/>
            <person name="Sharon I."/>
            <person name="Hug L.A."/>
            <person name="Burstein D."/>
            <person name="Emerson J.B."/>
            <person name="Thomas B.C."/>
            <person name="Banfield J.F."/>
        </authorList>
    </citation>
    <scope>NUCLEOTIDE SEQUENCE [LARGE SCALE GENOMIC DNA]</scope>
    <source>
        <strain evidence="2">CG1_02_43_90</strain>
    </source>
</reference>
<dbReference type="InterPro" id="IPR011604">
    <property type="entry name" value="PDDEXK-like_dom_sf"/>
</dbReference>
<dbReference type="Pfam" id="PF12705">
    <property type="entry name" value="PDDEXK_1"/>
    <property type="match status" value="1"/>
</dbReference>
<gene>
    <name evidence="2" type="ORF">AUJ77_02050</name>
</gene>
<dbReference type="Proteomes" id="UP000181992">
    <property type="component" value="Unassembled WGS sequence"/>
</dbReference>
<dbReference type="STRING" id="1805281.AUJ77_02050"/>
<dbReference type="InterPro" id="IPR038726">
    <property type="entry name" value="PDDEXK_AddAB-type"/>
</dbReference>
<proteinExistence type="predicted"/>
<organism evidence="2 3">
    <name type="scientific">Candidatus Nomurabacteria bacterium CG1_02_43_90</name>
    <dbReference type="NCBI Taxonomy" id="1805281"/>
    <lineage>
        <taxon>Bacteria</taxon>
        <taxon>Candidatus Nomuraibacteriota</taxon>
    </lineage>
</organism>
<protein>
    <recommendedName>
        <fullName evidence="1">PD-(D/E)XK endonuclease-like domain-containing protein</fullName>
    </recommendedName>
</protein>
<dbReference type="AlphaFoldDB" id="A0A1J4V0A7"/>
<sequence length="268" mass="31132">MSDFYKPNRKPDWNYGGPRWRLSRSKIDLFEQCPRCFYIDNKLGTARPPGFPFNLNSAVDHLLKKEFDIHRAGKTPHPLMEKYGVDAVPFLHENMDVWRENFKGIEYKHPDTGMMISGAVDDIWVKPKGELIIVDYKSTSKDEEITTLDEDWHDGYKRQMEVYQWLFRKNGFTVSDTGYFVYANGNKDKKAFDGKLEFDLTLIPYTGNTEWVDKTILNIKKCLDTDEIPPVGEHCDYCAYRKAARDVQQEFLSAKAKLGKESKKGLFG</sequence>
<dbReference type="EMBL" id="MNVN01000015">
    <property type="protein sequence ID" value="OIO30572.1"/>
    <property type="molecule type" value="Genomic_DNA"/>
</dbReference>
<evidence type="ECO:0000313" key="3">
    <source>
        <dbReference type="Proteomes" id="UP000181992"/>
    </source>
</evidence>
<comment type="caution">
    <text evidence="2">The sequence shown here is derived from an EMBL/GenBank/DDBJ whole genome shotgun (WGS) entry which is preliminary data.</text>
</comment>
<dbReference type="Gene3D" id="3.90.320.10">
    <property type="match status" value="1"/>
</dbReference>
<accession>A0A1J4V0A7</accession>
<evidence type="ECO:0000259" key="1">
    <source>
        <dbReference type="Pfam" id="PF12705"/>
    </source>
</evidence>
<feature type="domain" description="PD-(D/E)XK endonuclease-like" evidence="1">
    <location>
        <begin position="103"/>
        <end position="242"/>
    </location>
</feature>
<evidence type="ECO:0000313" key="2">
    <source>
        <dbReference type="EMBL" id="OIO30572.1"/>
    </source>
</evidence>